<keyword evidence="3" id="KW-0479">Metal-binding</keyword>
<keyword evidence="2" id="KW-0949">S-adenosyl-L-methionine</keyword>
<proteinExistence type="predicted"/>
<dbReference type="Pfam" id="PF02310">
    <property type="entry name" value="B12-binding"/>
    <property type="match status" value="1"/>
</dbReference>
<dbReference type="GO" id="GO:0031419">
    <property type="term" value="F:cobalamin binding"/>
    <property type="evidence" value="ECO:0007669"/>
    <property type="project" value="InterPro"/>
</dbReference>
<dbReference type="InterPro" id="IPR023404">
    <property type="entry name" value="rSAM_horseshoe"/>
</dbReference>
<dbReference type="Gene3D" id="3.40.50.280">
    <property type="entry name" value="Cobalamin-binding domain"/>
    <property type="match status" value="1"/>
</dbReference>
<evidence type="ECO:0000256" key="4">
    <source>
        <dbReference type="ARBA" id="ARBA00023004"/>
    </source>
</evidence>
<dbReference type="GO" id="GO:0005829">
    <property type="term" value="C:cytosol"/>
    <property type="evidence" value="ECO:0007669"/>
    <property type="project" value="TreeGrafter"/>
</dbReference>
<dbReference type="InterPro" id="IPR036724">
    <property type="entry name" value="Cobalamin-bd_sf"/>
</dbReference>
<evidence type="ECO:0000259" key="6">
    <source>
        <dbReference type="PROSITE" id="PS51332"/>
    </source>
</evidence>
<dbReference type="Gene3D" id="3.80.30.20">
    <property type="entry name" value="tm_1862 like domain"/>
    <property type="match status" value="1"/>
</dbReference>
<organism evidence="7">
    <name type="scientific">marine sediment metagenome</name>
    <dbReference type="NCBI Taxonomy" id="412755"/>
    <lineage>
        <taxon>unclassified sequences</taxon>
        <taxon>metagenomes</taxon>
        <taxon>ecological metagenomes</taxon>
    </lineage>
</organism>
<reference evidence="7" key="1">
    <citation type="journal article" date="2015" name="Nature">
        <title>Complex archaea that bridge the gap between prokaryotes and eukaryotes.</title>
        <authorList>
            <person name="Spang A."/>
            <person name="Saw J.H."/>
            <person name="Jorgensen S.L."/>
            <person name="Zaremba-Niedzwiedzka K."/>
            <person name="Martijn J."/>
            <person name="Lind A.E."/>
            <person name="van Eijk R."/>
            <person name="Schleper C."/>
            <person name="Guy L."/>
            <person name="Ettema T.J."/>
        </authorList>
    </citation>
    <scope>NUCLEOTIDE SEQUENCE</scope>
</reference>
<dbReference type="AlphaFoldDB" id="A0A0F9M2N8"/>
<name>A0A0F9M2N8_9ZZZZ</name>
<dbReference type="EMBL" id="LAZR01009731">
    <property type="protein sequence ID" value="KKM70900.1"/>
    <property type="molecule type" value="Genomic_DNA"/>
</dbReference>
<evidence type="ECO:0000256" key="1">
    <source>
        <dbReference type="ARBA" id="ARBA00001966"/>
    </source>
</evidence>
<dbReference type="PROSITE" id="PS51332">
    <property type="entry name" value="B12_BINDING"/>
    <property type="match status" value="1"/>
</dbReference>
<feature type="domain" description="B12-binding" evidence="6">
    <location>
        <begin position="1"/>
        <end position="130"/>
    </location>
</feature>
<evidence type="ECO:0000256" key="2">
    <source>
        <dbReference type="ARBA" id="ARBA00022691"/>
    </source>
</evidence>
<dbReference type="PANTHER" id="PTHR43409">
    <property type="entry name" value="ANAEROBIC MAGNESIUM-PROTOPORPHYRIN IX MONOMETHYL ESTER CYCLASE-RELATED"/>
    <property type="match status" value="1"/>
</dbReference>
<gene>
    <name evidence="7" type="ORF">LCGC14_1436050</name>
</gene>
<comment type="caution">
    <text evidence="7">The sequence shown here is derived from an EMBL/GenBank/DDBJ whole genome shotgun (WGS) entry which is preliminary data.</text>
</comment>
<sequence length="201" mass="22447">MNILLIKPANNHPSYVDEAPSLALLTLGTLAENEGHIVKIVHMGTDRIEIREAMTKYHPDVLGITCNTFQIKSAKAIAEYARNWSKDLKIVVGGPHAVAYDGIADHTVIGEGENEWLEILGSKRRLEDMDDIPQLDYSLVDLSKFPGISPVGAVPSMSMMASRGCPFQCSFCNTPIFWGKKMQYRDPKLVVDEIDFLHQQY</sequence>
<dbReference type="InterPro" id="IPR051198">
    <property type="entry name" value="BchE-like"/>
</dbReference>
<dbReference type="GO" id="GO:0003824">
    <property type="term" value="F:catalytic activity"/>
    <property type="evidence" value="ECO:0007669"/>
    <property type="project" value="InterPro"/>
</dbReference>
<dbReference type="GO" id="GO:0051536">
    <property type="term" value="F:iron-sulfur cluster binding"/>
    <property type="evidence" value="ECO:0007669"/>
    <property type="project" value="UniProtKB-KW"/>
</dbReference>
<dbReference type="SUPFAM" id="SSF52242">
    <property type="entry name" value="Cobalamin (vitamin B12)-binding domain"/>
    <property type="match status" value="1"/>
</dbReference>
<dbReference type="SUPFAM" id="SSF102114">
    <property type="entry name" value="Radical SAM enzymes"/>
    <property type="match status" value="1"/>
</dbReference>
<dbReference type="InterPro" id="IPR058240">
    <property type="entry name" value="rSAM_sf"/>
</dbReference>
<keyword evidence="5" id="KW-0411">Iron-sulfur</keyword>
<accession>A0A0F9M2N8</accession>
<protein>
    <recommendedName>
        <fullName evidence="6">B12-binding domain-containing protein</fullName>
    </recommendedName>
</protein>
<feature type="non-terminal residue" evidence="7">
    <location>
        <position position="201"/>
    </location>
</feature>
<evidence type="ECO:0000256" key="3">
    <source>
        <dbReference type="ARBA" id="ARBA00022723"/>
    </source>
</evidence>
<dbReference type="GO" id="GO:0046872">
    <property type="term" value="F:metal ion binding"/>
    <property type="evidence" value="ECO:0007669"/>
    <property type="project" value="UniProtKB-KW"/>
</dbReference>
<dbReference type="SFLD" id="SFLDG01082">
    <property type="entry name" value="B12-binding_domain_containing"/>
    <property type="match status" value="1"/>
</dbReference>
<dbReference type="InterPro" id="IPR006158">
    <property type="entry name" value="Cobalamin-bd"/>
</dbReference>
<dbReference type="SFLD" id="SFLDS00029">
    <property type="entry name" value="Radical_SAM"/>
    <property type="match status" value="1"/>
</dbReference>
<comment type="cofactor">
    <cofactor evidence="1">
        <name>[4Fe-4S] cluster</name>
        <dbReference type="ChEBI" id="CHEBI:49883"/>
    </cofactor>
</comment>
<dbReference type="InterPro" id="IPR007197">
    <property type="entry name" value="rSAM"/>
</dbReference>
<evidence type="ECO:0000313" key="7">
    <source>
        <dbReference type="EMBL" id="KKM70900.1"/>
    </source>
</evidence>
<evidence type="ECO:0000256" key="5">
    <source>
        <dbReference type="ARBA" id="ARBA00023014"/>
    </source>
</evidence>
<dbReference type="PANTHER" id="PTHR43409:SF16">
    <property type="entry name" value="SLR0320 PROTEIN"/>
    <property type="match status" value="1"/>
</dbReference>
<keyword evidence="4" id="KW-0408">Iron</keyword>